<dbReference type="Pfam" id="PF06441">
    <property type="entry name" value="EHN"/>
    <property type="match status" value="1"/>
</dbReference>
<evidence type="ECO:0000256" key="3">
    <source>
        <dbReference type="ARBA" id="ARBA00022801"/>
    </source>
</evidence>
<dbReference type="InterPro" id="IPR016292">
    <property type="entry name" value="Epoxide_hydrolase"/>
</dbReference>
<sequence length="422" mass="47517">MALSTLTSFSFPQGLTFPQPFEIAVNSDFIHQTQARVKTWHSPTSLSLNWTNEGPPPDKIEGIAKYWGNEYDWSAFESQLNRNWSHYATSVSTTGKYKAPVPLHFIHQRSTEADAVPLLLLHGWPSTHMEWSKVIEPLTQDSSLSFHVVAPDLPGFGFSPAPKEPGLGPRQTGQVMDGLMKQLGYSKYGIVSTDLGWQVAMWMTGDAQASIIGHFTDFFPVESTDDDLTRLAQNRTSPEETVYMRALDGWFSSHSAYSAIHGQKPLALSLALTDSPVGFLGWVWDLIYAISDGHEYTYDELITNALMLLIPGPYSNIRTYLEYNKAGARTFPKSDVPTGVSEWGSANGPFPELAHFPLTPRSWIERTSNVQYFVQHAYGGHFPAVSHPKEWVQNVRNFFLRLPRSSNQQLKSRRHGPRPFRR</sequence>
<evidence type="ECO:0000313" key="6">
    <source>
        <dbReference type="EMBL" id="KAF4957437.1"/>
    </source>
</evidence>
<keyword evidence="3" id="KW-0378">Hydrolase</keyword>
<dbReference type="InterPro" id="IPR000639">
    <property type="entry name" value="Epox_hydrolase-like"/>
</dbReference>
<dbReference type="Proteomes" id="UP000622797">
    <property type="component" value="Unassembled WGS sequence"/>
</dbReference>
<evidence type="ECO:0000259" key="5">
    <source>
        <dbReference type="Pfam" id="PF06441"/>
    </source>
</evidence>
<reference evidence="6" key="2">
    <citation type="submission" date="2020-05" db="EMBL/GenBank/DDBJ databases">
        <authorList>
            <person name="Kim H.-S."/>
            <person name="Proctor R.H."/>
            <person name="Brown D.W."/>
        </authorList>
    </citation>
    <scope>NUCLEOTIDE SEQUENCE</scope>
    <source>
        <strain evidence="6">NRRL 20472</strain>
    </source>
</reference>
<keyword evidence="2" id="KW-0058">Aromatic hydrocarbons catabolism</keyword>
<dbReference type="InterPro" id="IPR029058">
    <property type="entry name" value="AB_hydrolase_fold"/>
</dbReference>
<dbReference type="PANTHER" id="PTHR21661">
    <property type="entry name" value="EPOXIDE HYDROLASE 1-RELATED"/>
    <property type="match status" value="1"/>
</dbReference>
<name>A0A8H4X0K9_9HYPO</name>
<reference evidence="6" key="1">
    <citation type="journal article" date="2020" name="BMC Genomics">
        <title>Correction to: Identification and distribution of gene clusters required for synthesis of sphingolipid metabolism inhibitors in diverse species of the filamentous fungus Fusarium.</title>
        <authorList>
            <person name="Kim H.S."/>
            <person name="Lohmar J.M."/>
            <person name="Busman M."/>
            <person name="Brown D.W."/>
            <person name="Naumann T.A."/>
            <person name="Divon H.H."/>
            <person name="Lysoe E."/>
            <person name="Uhlig S."/>
            <person name="Proctor R.H."/>
        </authorList>
    </citation>
    <scope>NUCLEOTIDE SEQUENCE</scope>
    <source>
        <strain evidence="6">NRRL 20472</strain>
    </source>
</reference>
<dbReference type="PIRSF" id="PIRSF001112">
    <property type="entry name" value="Epoxide_hydrolase"/>
    <property type="match status" value="1"/>
</dbReference>
<dbReference type="GO" id="GO:0004301">
    <property type="term" value="F:epoxide hydrolase activity"/>
    <property type="evidence" value="ECO:0007669"/>
    <property type="project" value="TreeGrafter"/>
</dbReference>
<gene>
    <name evidence="6" type="ORF">FSARC_11312</name>
</gene>
<evidence type="ECO:0000313" key="7">
    <source>
        <dbReference type="Proteomes" id="UP000622797"/>
    </source>
</evidence>
<feature type="active site" description="Proton donor" evidence="4">
    <location>
        <position position="320"/>
    </location>
</feature>
<dbReference type="Gene3D" id="3.40.50.1820">
    <property type="entry name" value="alpha/beta hydrolase"/>
    <property type="match status" value="1"/>
</dbReference>
<keyword evidence="7" id="KW-1185">Reference proteome</keyword>
<feature type="domain" description="Epoxide hydrolase N-terminal" evidence="5">
    <location>
        <begin position="18"/>
        <end position="131"/>
    </location>
</feature>
<dbReference type="PANTHER" id="PTHR21661:SF35">
    <property type="entry name" value="EPOXIDE HYDROLASE"/>
    <property type="match status" value="1"/>
</dbReference>
<dbReference type="EMBL" id="JABEXW010000726">
    <property type="protein sequence ID" value="KAF4957437.1"/>
    <property type="molecule type" value="Genomic_DNA"/>
</dbReference>
<dbReference type="InterPro" id="IPR010497">
    <property type="entry name" value="Epoxide_hydro_N"/>
</dbReference>
<comment type="caution">
    <text evidence="6">The sequence shown here is derived from an EMBL/GenBank/DDBJ whole genome shotgun (WGS) entry which is preliminary data.</text>
</comment>
<evidence type="ECO:0000256" key="1">
    <source>
        <dbReference type="ARBA" id="ARBA00010088"/>
    </source>
</evidence>
<accession>A0A8H4X0K9</accession>
<evidence type="ECO:0000256" key="4">
    <source>
        <dbReference type="PIRSR" id="PIRSR001112-1"/>
    </source>
</evidence>
<feature type="active site" description="Nucleophile" evidence="4">
    <location>
        <position position="194"/>
    </location>
</feature>
<protein>
    <recommendedName>
        <fullName evidence="5">Epoxide hydrolase N-terminal domain-containing protein</fullName>
    </recommendedName>
</protein>
<organism evidence="6 7">
    <name type="scientific">Fusarium sarcochroum</name>
    <dbReference type="NCBI Taxonomy" id="1208366"/>
    <lineage>
        <taxon>Eukaryota</taxon>
        <taxon>Fungi</taxon>
        <taxon>Dikarya</taxon>
        <taxon>Ascomycota</taxon>
        <taxon>Pezizomycotina</taxon>
        <taxon>Sordariomycetes</taxon>
        <taxon>Hypocreomycetidae</taxon>
        <taxon>Hypocreales</taxon>
        <taxon>Nectriaceae</taxon>
        <taxon>Fusarium</taxon>
        <taxon>Fusarium lateritium species complex</taxon>
    </lineage>
</organism>
<dbReference type="SUPFAM" id="SSF53474">
    <property type="entry name" value="alpha/beta-Hydrolases"/>
    <property type="match status" value="1"/>
</dbReference>
<dbReference type="GO" id="GO:0097176">
    <property type="term" value="P:epoxide metabolic process"/>
    <property type="evidence" value="ECO:0007669"/>
    <property type="project" value="TreeGrafter"/>
</dbReference>
<proteinExistence type="inferred from homology"/>
<evidence type="ECO:0000256" key="2">
    <source>
        <dbReference type="ARBA" id="ARBA00022797"/>
    </source>
</evidence>
<comment type="similarity">
    <text evidence="1">Belongs to the peptidase S33 family.</text>
</comment>
<dbReference type="OrthoDB" id="6431331at2759"/>
<dbReference type="PRINTS" id="PR00412">
    <property type="entry name" value="EPOXHYDRLASE"/>
</dbReference>
<dbReference type="AlphaFoldDB" id="A0A8H4X0K9"/>
<feature type="active site" description="Proton acceptor" evidence="4">
    <location>
        <position position="381"/>
    </location>
</feature>